<accession>A0AAT9HNF4</accession>
<sequence>MLGVVGVEGVILTVTGLVLGTLSALAGVVPFTVVRTDGVMPDQFLGIWLAMVAVAAAVTLGTSLFTARRVLRAPAVRAVVQAV</sequence>
<keyword evidence="1" id="KW-0812">Transmembrane</keyword>
<dbReference type="AlphaFoldDB" id="A0AAT9HNF4"/>
<organism evidence="2">
    <name type="scientific">Streptomyces haneummycinicus</name>
    <dbReference type="NCBI Taxonomy" id="3074435"/>
    <lineage>
        <taxon>Bacteria</taxon>
        <taxon>Bacillati</taxon>
        <taxon>Actinomycetota</taxon>
        <taxon>Actinomycetes</taxon>
        <taxon>Kitasatosporales</taxon>
        <taxon>Streptomycetaceae</taxon>
        <taxon>Streptomyces</taxon>
    </lineage>
</organism>
<evidence type="ECO:0000256" key="1">
    <source>
        <dbReference type="SAM" id="Phobius"/>
    </source>
</evidence>
<proteinExistence type="predicted"/>
<gene>
    <name evidence="2" type="ORF">SHKM778_53780</name>
</gene>
<protein>
    <recommendedName>
        <fullName evidence="3">FtsX-like permease family protein</fullName>
    </recommendedName>
</protein>
<keyword evidence="1" id="KW-1133">Transmembrane helix</keyword>
<feature type="transmembrane region" description="Helical" evidence="1">
    <location>
        <begin position="45"/>
        <end position="67"/>
    </location>
</feature>
<keyword evidence="1" id="KW-0472">Membrane</keyword>
<name>A0AAT9HNF4_9ACTN</name>
<reference evidence="2" key="2">
    <citation type="submission" date="2024-07" db="EMBL/GenBank/DDBJ databases">
        <title>Streptomyces haneummycinica sp. nov., a new antibiotic-producing actinobacterium isolated from marine sediment.</title>
        <authorList>
            <person name="Uemura M."/>
            <person name="Hamada M."/>
            <person name="Hirano S."/>
            <person name="Kobayashi K."/>
            <person name="Ohshiro T."/>
            <person name="Kobayashi T."/>
            <person name="Terahara T."/>
        </authorList>
    </citation>
    <scope>NUCLEOTIDE SEQUENCE</scope>
    <source>
        <strain evidence="2">KM77-8</strain>
    </source>
</reference>
<feature type="transmembrane region" description="Helical" evidence="1">
    <location>
        <begin position="12"/>
        <end position="33"/>
    </location>
</feature>
<reference evidence="2" key="1">
    <citation type="submission" date="2024-06" db="EMBL/GenBank/DDBJ databases">
        <authorList>
            <consortium name="consrtm"/>
            <person name="Uemura M."/>
            <person name="Terahara T."/>
        </authorList>
    </citation>
    <scope>NUCLEOTIDE SEQUENCE</scope>
    <source>
        <strain evidence="2">KM77-8</strain>
    </source>
</reference>
<evidence type="ECO:0000313" key="2">
    <source>
        <dbReference type="EMBL" id="BFO18990.1"/>
    </source>
</evidence>
<dbReference type="EMBL" id="AP035768">
    <property type="protein sequence ID" value="BFO18990.1"/>
    <property type="molecule type" value="Genomic_DNA"/>
</dbReference>
<evidence type="ECO:0008006" key="3">
    <source>
        <dbReference type="Google" id="ProtNLM"/>
    </source>
</evidence>